<keyword evidence="7" id="KW-0328">Glycosyltransferase</keyword>
<dbReference type="SMART" id="SM00028">
    <property type="entry name" value="TPR"/>
    <property type="match status" value="5"/>
</dbReference>
<accession>A0A8I3AH62</accession>
<dbReference type="PANTHER" id="PTHR44998:SF1">
    <property type="entry name" value="UDP-N-ACETYLGLUCOSAMINE--PEPTIDE N-ACETYLGLUCOSAMINYLTRANSFERASE 110 KDA SUBUNIT"/>
    <property type="match status" value="1"/>
</dbReference>
<dbReference type="Pfam" id="PF13374">
    <property type="entry name" value="TPR_10"/>
    <property type="match status" value="1"/>
</dbReference>
<keyword evidence="2 7" id="KW-0808">Transferase</keyword>
<evidence type="ECO:0000256" key="2">
    <source>
        <dbReference type="ARBA" id="ARBA00022679"/>
    </source>
</evidence>
<feature type="compositionally biased region" description="Low complexity" evidence="5">
    <location>
        <begin position="115"/>
        <end position="131"/>
    </location>
</feature>
<comment type="caution">
    <text evidence="7">The sequence shown here is derived from an EMBL/GenBank/DDBJ whole genome shotgun (WGS) entry which is preliminary data.</text>
</comment>
<evidence type="ECO:0000313" key="7">
    <source>
        <dbReference type="EMBL" id="KAG7118014.1"/>
    </source>
</evidence>
<dbReference type="InterPro" id="IPR029489">
    <property type="entry name" value="OGT/SEC/SPY_C"/>
</dbReference>
<dbReference type="EMBL" id="JAEMWZ010000433">
    <property type="protein sequence ID" value="KAG7118014.1"/>
    <property type="molecule type" value="Genomic_DNA"/>
</dbReference>
<organism evidence="7 8">
    <name type="scientific">Verticillium longisporum</name>
    <name type="common">Verticillium dahliae var. longisporum</name>
    <dbReference type="NCBI Taxonomy" id="100787"/>
    <lineage>
        <taxon>Eukaryota</taxon>
        <taxon>Fungi</taxon>
        <taxon>Dikarya</taxon>
        <taxon>Ascomycota</taxon>
        <taxon>Pezizomycotina</taxon>
        <taxon>Sordariomycetes</taxon>
        <taxon>Hypocreomycetidae</taxon>
        <taxon>Glomerellales</taxon>
        <taxon>Plectosphaerellaceae</taxon>
        <taxon>Verticillium</taxon>
    </lineage>
</organism>
<evidence type="ECO:0000256" key="5">
    <source>
        <dbReference type="SAM" id="MobiDB-lite"/>
    </source>
</evidence>
<feature type="region of interest" description="Disordered" evidence="5">
    <location>
        <begin position="108"/>
        <end position="138"/>
    </location>
</feature>
<dbReference type="InterPro" id="IPR019734">
    <property type="entry name" value="TPR_rpt"/>
</dbReference>
<dbReference type="AlphaFoldDB" id="A0A8I3AH62"/>
<evidence type="ECO:0000256" key="1">
    <source>
        <dbReference type="ARBA" id="ARBA00004922"/>
    </source>
</evidence>
<evidence type="ECO:0000313" key="8">
    <source>
        <dbReference type="Proteomes" id="UP000689129"/>
    </source>
</evidence>
<dbReference type="Pfam" id="PF13176">
    <property type="entry name" value="TPR_7"/>
    <property type="match status" value="1"/>
</dbReference>
<proteinExistence type="predicted"/>
<sequence length="512" mass="57000">MMLGGCLLYGLDRFEDASDWFSRIIELNANNVEAMSNKAATLFCLNRQEEAEQLWLQAIRIRPQFIEAAEHLVGLLYKKRGREAVRIIDFVQRSLKLPAVTSHSRELDSKLARNSESSDSQTRTSSLTLSENADGKSSGFGSSGYAIPAAENGRMLALVHAKGTMLYSLKEVERASRSFEEAVLISAGRQFVCVRDLVFRVQLQASGIPGILPGSGLALALSYYNYGLSLDPKHVHLHTNLGSLLKDIGQLDLAIQMYEQAVSCDGTFDIALTNLANAVKDRGRTSDAIAYYKRAVLSNPDFAEAVCGLFTALNSVCDWRGRGGLLLPENQYDRWHVDDDVVDIVRKQLEEASTWGIDDAFKITSGLRSWSRNQWEGSRILRFVERSTKARNALRISCSTLRAPWLPRSVYRPPPPPSPQLNVGYVSSDFNNHPLAHLMQSVFGFHEKTKVKAFCYATTASDGSVHRLQIEREAPVFRDASSWPSDRIIEQIVADEIHILVNLNGGHNRDPA</sequence>
<dbReference type="Pfam" id="PF13181">
    <property type="entry name" value="TPR_8"/>
    <property type="match status" value="1"/>
</dbReference>
<feature type="domain" description="O-GlcNAc transferase C-terminal" evidence="6">
    <location>
        <begin position="420"/>
        <end position="505"/>
    </location>
</feature>
<comment type="pathway">
    <text evidence="1">Protein modification; protein glycosylation.</text>
</comment>
<keyword evidence="3" id="KW-0677">Repeat</keyword>
<name>A0A8I3AH62_VERLO</name>
<protein>
    <submittedName>
        <fullName evidence="7">UDP-N-acetylglucosamine--peptide N-acetylglucosaminyltransferase like protein</fullName>
    </submittedName>
</protein>
<dbReference type="Pfam" id="PF13844">
    <property type="entry name" value="Glyco_transf_41"/>
    <property type="match status" value="1"/>
</dbReference>
<dbReference type="Proteomes" id="UP000689129">
    <property type="component" value="Unassembled WGS sequence"/>
</dbReference>
<gene>
    <name evidence="7" type="ORF">HYQ45_015635</name>
</gene>
<reference evidence="7" key="1">
    <citation type="journal article" date="2021" name="Mol. Plant Pathol.">
        <title>A 20-kb lineage-specific genomic region tames virulence in pathogenic amphidiploid Verticillium longisporum.</title>
        <authorList>
            <person name="Harting R."/>
            <person name="Starke J."/>
            <person name="Kusch H."/>
            <person name="Poggeler S."/>
            <person name="Maurus I."/>
            <person name="Schluter R."/>
            <person name="Landesfeind M."/>
            <person name="Bulla I."/>
            <person name="Nowrousian M."/>
            <person name="de Jonge R."/>
            <person name="Stahlhut G."/>
            <person name="Hoff K.J."/>
            <person name="Asshauer K.P."/>
            <person name="Thurmer A."/>
            <person name="Stanke M."/>
            <person name="Daniel R."/>
            <person name="Morgenstern B."/>
            <person name="Thomma B.P.H.J."/>
            <person name="Kronstad J.W."/>
            <person name="Braus-Stromeyer S.A."/>
            <person name="Braus G.H."/>
        </authorList>
    </citation>
    <scope>NUCLEOTIDE SEQUENCE</scope>
    <source>
        <strain evidence="7">Vl32</strain>
    </source>
</reference>
<evidence type="ECO:0000259" key="6">
    <source>
        <dbReference type="Pfam" id="PF13844"/>
    </source>
</evidence>
<evidence type="ECO:0000256" key="3">
    <source>
        <dbReference type="ARBA" id="ARBA00022737"/>
    </source>
</evidence>
<dbReference type="GO" id="GO:0016757">
    <property type="term" value="F:glycosyltransferase activity"/>
    <property type="evidence" value="ECO:0007669"/>
    <property type="project" value="UniProtKB-KW"/>
</dbReference>
<keyword evidence="4" id="KW-0802">TPR repeat</keyword>
<evidence type="ECO:0000256" key="4">
    <source>
        <dbReference type="ARBA" id="ARBA00022803"/>
    </source>
</evidence>
<dbReference type="PANTHER" id="PTHR44998">
    <property type="match status" value="1"/>
</dbReference>
<dbReference type="GO" id="GO:0006493">
    <property type="term" value="P:protein O-linked glycosylation"/>
    <property type="evidence" value="ECO:0007669"/>
    <property type="project" value="TreeGrafter"/>
</dbReference>
<dbReference type="OrthoDB" id="421121at2759"/>